<feature type="region of interest" description="Disordered" evidence="1">
    <location>
        <begin position="215"/>
        <end position="235"/>
    </location>
</feature>
<evidence type="ECO:0000256" key="1">
    <source>
        <dbReference type="SAM" id="MobiDB-lite"/>
    </source>
</evidence>
<dbReference type="Gene3D" id="2.30.130.40">
    <property type="entry name" value="LON domain-like"/>
    <property type="match status" value="1"/>
</dbReference>
<dbReference type="SMART" id="SM00464">
    <property type="entry name" value="LON"/>
    <property type="match status" value="1"/>
</dbReference>
<dbReference type="PANTHER" id="PTHR46732:SF5">
    <property type="entry name" value="ATP-DEPENDENT PROTEASE LA (LON) DOMAIN PROTEIN"/>
    <property type="match status" value="1"/>
</dbReference>
<dbReference type="EMBL" id="BDRX01000006">
    <property type="protein sequence ID" value="GBF88650.1"/>
    <property type="molecule type" value="Genomic_DNA"/>
</dbReference>
<dbReference type="SUPFAM" id="SSF88697">
    <property type="entry name" value="PUA domain-like"/>
    <property type="match status" value="1"/>
</dbReference>
<dbReference type="InParanoid" id="A0A2V0NSV1"/>
<gene>
    <name evidence="3" type="ORF">Rsub_01549</name>
</gene>
<dbReference type="PANTHER" id="PTHR46732">
    <property type="entry name" value="ATP-DEPENDENT PROTEASE LA (LON) DOMAIN PROTEIN"/>
    <property type="match status" value="1"/>
</dbReference>
<reference evidence="3 4" key="1">
    <citation type="journal article" date="2018" name="Sci. Rep.">
        <title>Raphidocelis subcapitata (=Pseudokirchneriella subcapitata) provides an insight into genome evolution and environmental adaptations in the Sphaeropleales.</title>
        <authorList>
            <person name="Suzuki S."/>
            <person name="Yamaguchi H."/>
            <person name="Nakajima N."/>
            <person name="Kawachi M."/>
        </authorList>
    </citation>
    <scope>NUCLEOTIDE SEQUENCE [LARGE SCALE GENOMIC DNA]</scope>
    <source>
        <strain evidence="3 4">NIES-35</strain>
    </source>
</reference>
<dbReference type="Proteomes" id="UP000247498">
    <property type="component" value="Unassembled WGS sequence"/>
</dbReference>
<evidence type="ECO:0000313" key="4">
    <source>
        <dbReference type="Proteomes" id="UP000247498"/>
    </source>
</evidence>
<dbReference type="Pfam" id="PF02190">
    <property type="entry name" value="LON_substr_bdg"/>
    <property type="match status" value="1"/>
</dbReference>
<dbReference type="AlphaFoldDB" id="A0A2V0NSV1"/>
<accession>A0A2V0NSV1</accession>
<dbReference type="OrthoDB" id="529006at2759"/>
<dbReference type="InterPro" id="IPR003111">
    <property type="entry name" value="Lon_prtase_N"/>
</dbReference>
<proteinExistence type="predicted"/>
<dbReference type="InterPro" id="IPR015947">
    <property type="entry name" value="PUA-like_sf"/>
</dbReference>
<organism evidence="3 4">
    <name type="scientific">Raphidocelis subcapitata</name>
    <dbReference type="NCBI Taxonomy" id="307507"/>
    <lineage>
        <taxon>Eukaryota</taxon>
        <taxon>Viridiplantae</taxon>
        <taxon>Chlorophyta</taxon>
        <taxon>core chlorophytes</taxon>
        <taxon>Chlorophyceae</taxon>
        <taxon>CS clade</taxon>
        <taxon>Sphaeropleales</taxon>
        <taxon>Selenastraceae</taxon>
        <taxon>Raphidocelis</taxon>
    </lineage>
</organism>
<evidence type="ECO:0000259" key="2">
    <source>
        <dbReference type="SMART" id="SM00464"/>
    </source>
</evidence>
<dbReference type="InterPro" id="IPR046336">
    <property type="entry name" value="Lon_prtase_N_sf"/>
</dbReference>
<sequence>MQARLQLARSPRPCGRRAPRTATPGALDGLARRRPAGTAVARAIAGGADDADPAPVALPLFPLPSVLLPSQGGVVRVFEPRFLALFRDQQRAAAAGAARPPQLRFGHVLSPAAAPPALLDGAVGGLPGVGVYCRVTRVEEAAGGGELLVRYEGVRRFKLLAVESEREPYPLAAVNWYDDDLAGLPPQERAAVDSLEREVMALLAEAARLSRRLGGAGGAAGEGKGEGEGRGGGFGGGSELPAELLRYAPPPAAACGTEDYLRAAGVPAGEAIAVWRRHGSVYGAPTARRAAAGDPYQALREAVAKERRQELFSFAAAGCLELGTVERLALLLSRDAAARLAYVAEAARPHIAELAARAAVKGALG</sequence>
<protein>
    <recommendedName>
        <fullName evidence="2">Lon N-terminal domain-containing protein</fullName>
    </recommendedName>
</protein>
<dbReference type="STRING" id="307507.A0A2V0NSV1"/>
<feature type="region of interest" description="Disordered" evidence="1">
    <location>
        <begin position="1"/>
        <end position="29"/>
    </location>
</feature>
<comment type="caution">
    <text evidence="3">The sequence shown here is derived from an EMBL/GenBank/DDBJ whole genome shotgun (WGS) entry which is preliminary data.</text>
</comment>
<evidence type="ECO:0000313" key="3">
    <source>
        <dbReference type="EMBL" id="GBF88650.1"/>
    </source>
</evidence>
<feature type="domain" description="Lon N-terminal" evidence="2">
    <location>
        <begin position="57"/>
        <end position="349"/>
    </location>
</feature>
<name>A0A2V0NSV1_9CHLO</name>
<keyword evidence="4" id="KW-1185">Reference proteome</keyword>